<dbReference type="EMBL" id="KQ964246">
    <property type="protein sequence ID" value="KXJ96152.1"/>
    <property type="molecule type" value="Genomic_DNA"/>
</dbReference>
<organism evidence="1 2">
    <name type="scientific">Microdochium bolleyi</name>
    <dbReference type="NCBI Taxonomy" id="196109"/>
    <lineage>
        <taxon>Eukaryota</taxon>
        <taxon>Fungi</taxon>
        <taxon>Dikarya</taxon>
        <taxon>Ascomycota</taxon>
        <taxon>Pezizomycotina</taxon>
        <taxon>Sordariomycetes</taxon>
        <taxon>Xylariomycetidae</taxon>
        <taxon>Xylariales</taxon>
        <taxon>Microdochiaceae</taxon>
        <taxon>Microdochium</taxon>
    </lineage>
</organism>
<dbReference type="OrthoDB" id="2684236at2759"/>
<evidence type="ECO:0008006" key="3">
    <source>
        <dbReference type="Google" id="ProtNLM"/>
    </source>
</evidence>
<evidence type="ECO:0000313" key="1">
    <source>
        <dbReference type="EMBL" id="KXJ96152.1"/>
    </source>
</evidence>
<reference evidence="2" key="1">
    <citation type="submission" date="2016-02" db="EMBL/GenBank/DDBJ databases">
        <title>Draft genome sequence of Microdochium bolleyi, a fungal endophyte of beachgrass.</title>
        <authorList>
            <consortium name="DOE Joint Genome Institute"/>
            <person name="David A.S."/>
            <person name="May G."/>
            <person name="Haridas S."/>
            <person name="Lim J."/>
            <person name="Wang M."/>
            <person name="Labutti K."/>
            <person name="Lipzen A."/>
            <person name="Barry K."/>
            <person name="Grigoriev I.V."/>
        </authorList>
    </citation>
    <scope>NUCLEOTIDE SEQUENCE [LARGE SCALE GENOMIC DNA]</scope>
    <source>
        <strain evidence="2">J235TASD1</strain>
    </source>
</reference>
<proteinExistence type="predicted"/>
<dbReference type="InterPro" id="IPR009836">
    <property type="entry name" value="GRDP-like"/>
</dbReference>
<dbReference type="Proteomes" id="UP000070501">
    <property type="component" value="Unassembled WGS sequence"/>
</dbReference>
<accession>A0A136JG84</accession>
<dbReference type="PANTHER" id="PTHR34365">
    <property type="entry name" value="ENOLASE (DUF1399)"/>
    <property type="match status" value="1"/>
</dbReference>
<sequence>MAATAIPDLRPRLSHDSVLPPYRVVDTNPPTYHAPPELSPESLAELNSALTSINLNSKQCLSEDRCLAHLKLLSAFQQLKDDVGYNDGLWELFDSRALASAAEDPQPRAKKGEGAALPVPNESDPVARNLARLREKRWALFVARAVDRYAAWWHTFTGTMLTEDMLEGGGPEYVKFPAKAMPAVWTMTKLPPLDVILVWHAHMLNPRNFLEDCIRSGLGGLWAAGLPWEVLNPCIDDTTFKYTTTSEGEARWATSTGRAWDSTEDHIEKTIKCPKCSASNSIPWTTCGRPESEKRESFMDLQGRGFGDGDLCWPCEGCSTPITSDLLEVESFVDDFRQLLLKGQPMPGTILNFRTGLPNDYLLGSKHTAWGQTFPNRLLKHALRSDILALLDVTEPTAAQPSIETVRMLVQGALQSGDSLKAAGVTSRAKLTREGRVHTRQMMSRYWNNKYPFALDLAGAVHRQGIFVEKMYKIDWLHSPSARKTMTRLIKKYQRFMKLISDNPLRVVVPTLDVDLAWHTHQLSPREYHSYTTKTTKKLIDHDDKIEDLKLHDAFTWTTQEYQRLYDEVYSECTCWYCETIRTSQVSSVGRLFGASRAEKISDAFHDSGRAKLCPADNSAHISTHNSVSLNNVDGVQNLISTRRREALMLRMLSDHKKAQARAAKKGRKVDNHNNDKGHHWGYPYAMAVPFAVPVVYGGYMYAGGDPTTAASGTGAAGGCAAGSCAGGAAAGACAPSAGGCGGAGGCGTTGGCGAGGAACGGSGGSCGGGGGGCGGGGGGGGCGGGGS</sequence>
<dbReference type="AlphaFoldDB" id="A0A136JG84"/>
<evidence type="ECO:0000313" key="2">
    <source>
        <dbReference type="Proteomes" id="UP000070501"/>
    </source>
</evidence>
<keyword evidence="2" id="KW-1185">Reference proteome</keyword>
<protein>
    <recommendedName>
        <fullName evidence="3">Alpha-ketoglutarate-dependent sulfonate dioxygenase</fullName>
    </recommendedName>
</protein>
<dbReference type="STRING" id="196109.A0A136JG84"/>
<dbReference type="InParanoid" id="A0A136JG84"/>
<dbReference type="Pfam" id="PF07173">
    <property type="entry name" value="GRDP-like"/>
    <property type="match status" value="1"/>
</dbReference>
<name>A0A136JG84_9PEZI</name>
<gene>
    <name evidence="1" type="ORF">Micbo1qcDRAFT_231256</name>
</gene>
<dbReference type="PANTHER" id="PTHR34365:SF7">
    <property type="entry name" value="GLYCINE-RICH DOMAIN-CONTAINING PROTEIN 1"/>
    <property type="match status" value="1"/>
</dbReference>